<proteinExistence type="predicted"/>
<feature type="compositionally biased region" description="Basic and acidic residues" evidence="1">
    <location>
        <begin position="381"/>
        <end position="390"/>
    </location>
</feature>
<reference evidence="2" key="1">
    <citation type="journal article" date="2020" name="New Phytol.">
        <title>Comparative genomics reveals dynamic genome evolution in host specialist ectomycorrhizal fungi.</title>
        <authorList>
            <person name="Lofgren L.A."/>
            <person name="Nguyen N.H."/>
            <person name="Vilgalys R."/>
            <person name="Ruytinx J."/>
            <person name="Liao H.L."/>
            <person name="Branco S."/>
            <person name="Kuo A."/>
            <person name="LaButti K."/>
            <person name="Lipzen A."/>
            <person name="Andreopoulos W."/>
            <person name="Pangilinan J."/>
            <person name="Riley R."/>
            <person name="Hundley H."/>
            <person name="Na H."/>
            <person name="Barry K."/>
            <person name="Grigoriev I.V."/>
            <person name="Stajich J.E."/>
            <person name="Kennedy P.G."/>
        </authorList>
    </citation>
    <scope>NUCLEOTIDE SEQUENCE</scope>
    <source>
        <strain evidence="2">FC423</strain>
    </source>
</reference>
<dbReference type="AlphaFoldDB" id="A0A9P7ESX1"/>
<protein>
    <submittedName>
        <fullName evidence="2">Uncharacterized protein</fullName>
    </submittedName>
</protein>
<organism evidence="2 3">
    <name type="scientific">Suillus discolor</name>
    <dbReference type="NCBI Taxonomy" id="1912936"/>
    <lineage>
        <taxon>Eukaryota</taxon>
        <taxon>Fungi</taxon>
        <taxon>Dikarya</taxon>
        <taxon>Basidiomycota</taxon>
        <taxon>Agaricomycotina</taxon>
        <taxon>Agaricomycetes</taxon>
        <taxon>Agaricomycetidae</taxon>
        <taxon>Boletales</taxon>
        <taxon>Suillineae</taxon>
        <taxon>Suillaceae</taxon>
        <taxon>Suillus</taxon>
    </lineage>
</organism>
<keyword evidence="3" id="KW-1185">Reference proteome</keyword>
<comment type="caution">
    <text evidence="2">The sequence shown here is derived from an EMBL/GenBank/DDBJ whole genome shotgun (WGS) entry which is preliminary data.</text>
</comment>
<dbReference type="GeneID" id="64704881"/>
<dbReference type="OrthoDB" id="2634326at2759"/>
<feature type="compositionally biased region" description="Basic residues" evidence="1">
    <location>
        <begin position="354"/>
        <end position="364"/>
    </location>
</feature>
<dbReference type="Proteomes" id="UP000823399">
    <property type="component" value="Unassembled WGS sequence"/>
</dbReference>
<dbReference type="EMBL" id="JABBWM010000132">
    <property type="protein sequence ID" value="KAG2087444.1"/>
    <property type="molecule type" value="Genomic_DNA"/>
</dbReference>
<feature type="region of interest" description="Disordered" evidence="1">
    <location>
        <begin position="479"/>
        <end position="501"/>
    </location>
</feature>
<feature type="compositionally biased region" description="Polar residues" evidence="1">
    <location>
        <begin position="18"/>
        <end position="28"/>
    </location>
</feature>
<dbReference type="RefSeq" id="XP_041285198.1">
    <property type="nucleotide sequence ID" value="XM_041442622.1"/>
</dbReference>
<evidence type="ECO:0000313" key="3">
    <source>
        <dbReference type="Proteomes" id="UP000823399"/>
    </source>
</evidence>
<sequence>MLSFSRLTQVVAEKTHPSSHTPTNGQRNNSKRIPPSQTVSWLQAFDARAVAVQGNLVITTPNMHFVPEFRHFDDEILQARADGRFGVIDCFQWPQAYDDTFCYATCIPRKEAFPSPHPLHWAWFTPTQNDLKSIPGNSFPVGTLASDKVEGLQSLFKLAEQRLREYRQAQPDRGQVIYGRLLSLRHAVARLKSHPLTFHDLLIFVTDAQRLFLDIYSYIDWVLIAQPLTTSGLRHAIQGDWMGTFVQSSDVCEKLFCTGVPVWYVRASAYIPPNMKVVESVLLTRPDHIIIGMYAEGSKVRPFEVIYRGPGGHSRHVHVRRLYAGTTHLDPKAANPQPSSSLNSDPKGSSHGKAPSRQKSKPKHQPYSIEARPARPAQSGESRDKWRDPDTPYLPPPNLHWEAAMKIAIRDQSRVHTPYVIDRGYRFPEPALLIGPKLPERLQIYLANWLVSCALWVGRVDHDPPCTYPTPQLWRDFLGSVPSAQPQSHQEKAPDRKSLTATKKRKQVMRELFGDDVLESQGDVFSPDGVVEFRGEEISIGSVTNPSALLAQKREWKEDPAGREQLLHGIFPGDTGLVMWSEPFPSEHYGLWDNTLKGCLPYVENFRRLLCDWDGVPPLLMTPLTSDNFTDTKSWEVKRVATAFYVQAFFDHFGRPPIVPHSLPMQS</sequence>
<name>A0A9P7ESX1_9AGAM</name>
<feature type="compositionally biased region" description="Basic and acidic residues" evidence="1">
    <location>
        <begin position="489"/>
        <end position="498"/>
    </location>
</feature>
<accession>A0A9P7ESX1</accession>
<feature type="compositionally biased region" description="Polar residues" evidence="1">
    <location>
        <begin position="336"/>
        <end position="347"/>
    </location>
</feature>
<feature type="region of interest" description="Disordered" evidence="1">
    <location>
        <begin position="328"/>
        <end position="397"/>
    </location>
</feature>
<evidence type="ECO:0000313" key="2">
    <source>
        <dbReference type="EMBL" id="KAG2087444.1"/>
    </source>
</evidence>
<evidence type="ECO:0000256" key="1">
    <source>
        <dbReference type="SAM" id="MobiDB-lite"/>
    </source>
</evidence>
<gene>
    <name evidence="2" type="ORF">F5147DRAFT_781315</name>
</gene>
<feature type="region of interest" description="Disordered" evidence="1">
    <location>
        <begin position="10"/>
        <end position="34"/>
    </location>
</feature>